<sequence>MANASTKRIRPVQAWIALALIALLFVAVNLIVGNGVSSARLDLTEDRLYTLAPATRATLKEIEEPITLRLFYSERLGREAPAYATYSQRVRNLLQEYANLSNGKIKLEIFDPEPFSRIEDRAVSYGLQGVPLDQSGEMVYFGLVGTNLTDDEQTIAFFQPERERFLEYDLTRIVQNLAKPERKLIGMISGLPLEGRFGPGGQASPPWTILQQMRQIFSVRTMGNDVARIDSDVDTLFVVHPRALPDTALYAIDQFMMRGGRALFFVDPFSEADAAIPDPRGMPKIDTSSSLAKLFDAWGVSVTTDQMVGDRVAARRVNVGGGGQVMPVDYVLWLNLQARNLNHDDPVTGDLQQLSFATAGAVSLKDGASLAMTPLVSSSPLAQMIPVARIRPRPDPMRLLRDYKPGDQQRVLAARFTGPLTSAFPEGAPKPAEGQRPTGEEPAAPLARSEKDAAFVVVADTDLLDDRFWVQVQDFFGQQVATPFAGNGDFVMNALESLSGDSRLLDLRGRGIVARPFTTIDDIRREADQRYRAQEQTLKDNLQESLAKLEELRSKDAPGGGAILTAEQRSQIAAIQQTILDTRQQLREVQRSLRQDIDRLESRLLFLNIGLVPLLVAALAILIGLYRMARRRRKTAAAQGA</sequence>
<accession>A0A154WGD8</accession>
<dbReference type="Pfam" id="PF09822">
    <property type="entry name" value="ABC_transp_aux"/>
    <property type="match status" value="1"/>
</dbReference>
<dbReference type="STRING" id="580166.AUP43_04375"/>
<feature type="transmembrane region" description="Helical" evidence="3">
    <location>
        <begin position="604"/>
        <end position="626"/>
    </location>
</feature>
<dbReference type="EMBL" id="LPXN01000013">
    <property type="protein sequence ID" value="KZD12591.1"/>
    <property type="molecule type" value="Genomic_DNA"/>
</dbReference>
<evidence type="ECO:0000259" key="4">
    <source>
        <dbReference type="Pfam" id="PF09822"/>
    </source>
</evidence>
<evidence type="ECO:0000313" key="7">
    <source>
        <dbReference type="Proteomes" id="UP000076400"/>
    </source>
</evidence>
<proteinExistence type="predicted"/>
<feature type="domain" description="ABC-type uncharacterised transport system" evidence="4">
    <location>
        <begin position="182"/>
        <end position="494"/>
    </location>
</feature>
<dbReference type="OrthoDB" id="9777219at2"/>
<dbReference type="AlphaFoldDB" id="A0A154WGD8"/>
<feature type="domain" description="DUF7088" evidence="5">
    <location>
        <begin position="45"/>
        <end position="145"/>
    </location>
</feature>
<evidence type="ECO:0000256" key="1">
    <source>
        <dbReference type="SAM" id="Coils"/>
    </source>
</evidence>
<evidence type="ECO:0000259" key="5">
    <source>
        <dbReference type="Pfam" id="PF23357"/>
    </source>
</evidence>
<dbReference type="Proteomes" id="UP000076400">
    <property type="component" value="Unassembled WGS sequence"/>
</dbReference>
<comment type="caution">
    <text evidence="6">The sequence shown here is derived from an EMBL/GenBank/DDBJ whole genome shotgun (WGS) entry which is preliminary data.</text>
</comment>
<feature type="coiled-coil region" evidence="1">
    <location>
        <begin position="524"/>
        <end position="603"/>
    </location>
</feature>
<keyword evidence="3" id="KW-1133">Transmembrane helix</keyword>
<reference evidence="6 7" key="1">
    <citation type="submission" date="2015-12" db="EMBL/GenBank/DDBJ databases">
        <title>Genome sequence of Oceanibaculum pacificum MCCC 1A02656.</title>
        <authorList>
            <person name="Lu L."/>
            <person name="Lai Q."/>
            <person name="Shao Z."/>
            <person name="Qian P."/>
        </authorList>
    </citation>
    <scope>NUCLEOTIDE SEQUENCE [LARGE SCALE GENOMIC DNA]</scope>
    <source>
        <strain evidence="6 7">MCCC 1A02656</strain>
    </source>
</reference>
<feature type="transmembrane region" description="Helical" evidence="3">
    <location>
        <begin position="12"/>
        <end position="32"/>
    </location>
</feature>
<evidence type="ECO:0000256" key="3">
    <source>
        <dbReference type="SAM" id="Phobius"/>
    </source>
</evidence>
<keyword evidence="3" id="KW-0812">Transmembrane</keyword>
<dbReference type="InterPro" id="IPR019196">
    <property type="entry name" value="ABC_transp_unknown"/>
</dbReference>
<keyword evidence="1" id="KW-0175">Coiled coil</keyword>
<evidence type="ECO:0000313" key="6">
    <source>
        <dbReference type="EMBL" id="KZD12591.1"/>
    </source>
</evidence>
<dbReference type="InterPro" id="IPR055396">
    <property type="entry name" value="DUF7088"/>
</dbReference>
<name>A0A154WGD8_9PROT</name>
<gene>
    <name evidence="6" type="ORF">AUP43_04375</name>
</gene>
<organism evidence="6 7">
    <name type="scientific">Oceanibaculum pacificum</name>
    <dbReference type="NCBI Taxonomy" id="580166"/>
    <lineage>
        <taxon>Bacteria</taxon>
        <taxon>Pseudomonadati</taxon>
        <taxon>Pseudomonadota</taxon>
        <taxon>Alphaproteobacteria</taxon>
        <taxon>Rhodospirillales</taxon>
        <taxon>Oceanibaculaceae</taxon>
        <taxon>Oceanibaculum</taxon>
    </lineage>
</organism>
<keyword evidence="7" id="KW-1185">Reference proteome</keyword>
<dbReference type="RefSeq" id="WP_067551822.1">
    <property type="nucleotide sequence ID" value="NZ_LPXN01000013.1"/>
</dbReference>
<evidence type="ECO:0000256" key="2">
    <source>
        <dbReference type="SAM" id="MobiDB-lite"/>
    </source>
</evidence>
<keyword evidence="3" id="KW-0472">Membrane</keyword>
<protein>
    <submittedName>
        <fullName evidence="6">ABC transporter</fullName>
    </submittedName>
</protein>
<feature type="region of interest" description="Disordered" evidence="2">
    <location>
        <begin position="420"/>
        <end position="447"/>
    </location>
</feature>
<dbReference type="Pfam" id="PF23357">
    <property type="entry name" value="DUF7088"/>
    <property type="match status" value="1"/>
</dbReference>